<dbReference type="Gene3D" id="3.30.1330.10">
    <property type="entry name" value="PurM-like, N-terminal domain"/>
    <property type="match status" value="1"/>
</dbReference>
<comment type="pathway">
    <text evidence="2 15">Purine metabolism; IMP biosynthesis via de novo pathway; 5-amino-1-(5-phospho-D-ribosyl)imidazole from N(2)-formyl-N(1)-(5-phospho-D-ribosyl)glycinamide: step 2/2.</text>
</comment>
<feature type="domain" description="PurM-like C-terminal" evidence="17">
    <location>
        <begin position="172"/>
        <end position="337"/>
    </location>
</feature>
<dbReference type="Gene3D" id="3.90.650.10">
    <property type="entry name" value="PurM-like C-terminal domain"/>
    <property type="match status" value="1"/>
</dbReference>
<evidence type="ECO:0000256" key="13">
    <source>
        <dbReference type="ARBA" id="ARBA00033093"/>
    </source>
</evidence>
<dbReference type="AlphaFoldDB" id="E0XUM6"/>
<dbReference type="EC" id="6.3.3.1" evidence="4 15"/>
<keyword evidence="7 15" id="KW-0436">Ligase</keyword>
<comment type="similarity">
    <text evidence="3 15">Belongs to the AIR synthase family.</text>
</comment>
<dbReference type="GO" id="GO:0004641">
    <property type="term" value="F:phosphoribosylformylglycinamidine cyclo-ligase activity"/>
    <property type="evidence" value="ECO:0007669"/>
    <property type="project" value="UniProtKB-UniRule"/>
</dbReference>
<keyword evidence="10 15" id="KW-0067">ATP-binding</keyword>
<dbReference type="UniPathway" id="UPA00074">
    <property type="reaction ID" value="UER00129"/>
</dbReference>
<dbReference type="PANTHER" id="PTHR10520:SF12">
    <property type="entry name" value="TRIFUNCTIONAL PURINE BIOSYNTHETIC PROTEIN ADENOSINE-3"/>
    <property type="match status" value="1"/>
</dbReference>
<dbReference type="Pfam" id="PF02769">
    <property type="entry name" value="AIRS_C"/>
    <property type="match status" value="1"/>
</dbReference>
<proteinExistence type="inferred from homology"/>
<evidence type="ECO:0000256" key="12">
    <source>
        <dbReference type="ARBA" id="ARBA00032931"/>
    </source>
</evidence>
<keyword evidence="8 15" id="KW-0547">Nucleotide-binding</keyword>
<dbReference type="SUPFAM" id="SSF56042">
    <property type="entry name" value="PurM C-terminal domain-like"/>
    <property type="match status" value="1"/>
</dbReference>
<dbReference type="InterPro" id="IPR036921">
    <property type="entry name" value="PurM-like_N_sf"/>
</dbReference>
<dbReference type="PANTHER" id="PTHR10520">
    <property type="entry name" value="TRIFUNCTIONAL PURINE BIOSYNTHETIC PROTEIN ADENOSINE-3-RELATED"/>
    <property type="match status" value="1"/>
</dbReference>
<name>E0XUM6_9BACT</name>
<dbReference type="InterPro" id="IPR004733">
    <property type="entry name" value="PurM_cligase"/>
</dbReference>
<dbReference type="GO" id="GO:0005829">
    <property type="term" value="C:cytosol"/>
    <property type="evidence" value="ECO:0007669"/>
    <property type="project" value="TreeGrafter"/>
</dbReference>
<dbReference type="InterPro" id="IPR036676">
    <property type="entry name" value="PurM-like_C_sf"/>
</dbReference>
<keyword evidence="9 15" id="KW-0658">Purine biosynthesis</keyword>
<dbReference type="EMBL" id="GU474881">
    <property type="protein sequence ID" value="ADI18117.1"/>
    <property type="molecule type" value="Genomic_DNA"/>
</dbReference>
<gene>
    <name evidence="15" type="primary">purM</name>
</gene>
<protein>
    <recommendedName>
        <fullName evidence="5 15">Phosphoribosylformylglycinamidine cyclo-ligase</fullName>
        <ecNumber evidence="4 15">6.3.3.1</ecNumber>
    </recommendedName>
    <alternativeName>
        <fullName evidence="12 15">AIR synthase</fullName>
    </alternativeName>
    <alternativeName>
        <fullName evidence="13 15">AIRS</fullName>
    </alternativeName>
    <alternativeName>
        <fullName evidence="11 15">Phosphoribosyl-aminoimidazole synthetase</fullName>
    </alternativeName>
</protein>
<dbReference type="InterPro" id="IPR016188">
    <property type="entry name" value="PurM-like_N"/>
</dbReference>
<accession>E0XUM6</accession>
<evidence type="ECO:0000256" key="6">
    <source>
        <dbReference type="ARBA" id="ARBA00022490"/>
    </source>
</evidence>
<evidence type="ECO:0000256" key="4">
    <source>
        <dbReference type="ARBA" id="ARBA00013047"/>
    </source>
</evidence>
<evidence type="ECO:0000256" key="3">
    <source>
        <dbReference type="ARBA" id="ARBA00010280"/>
    </source>
</evidence>
<evidence type="ECO:0000256" key="14">
    <source>
        <dbReference type="ARBA" id="ARBA00049057"/>
    </source>
</evidence>
<dbReference type="NCBIfam" id="TIGR00878">
    <property type="entry name" value="purM"/>
    <property type="match status" value="1"/>
</dbReference>
<dbReference type="SUPFAM" id="SSF55326">
    <property type="entry name" value="PurM N-terminal domain-like"/>
    <property type="match status" value="1"/>
</dbReference>
<dbReference type="Pfam" id="PF00586">
    <property type="entry name" value="AIRS"/>
    <property type="match status" value="1"/>
</dbReference>
<dbReference type="GO" id="GO:0046084">
    <property type="term" value="P:adenine biosynthetic process"/>
    <property type="evidence" value="ECO:0007669"/>
    <property type="project" value="TreeGrafter"/>
</dbReference>
<dbReference type="HAMAP" id="MF_00741">
    <property type="entry name" value="AIRS"/>
    <property type="match status" value="1"/>
</dbReference>
<comment type="catalytic activity">
    <reaction evidence="14 15">
        <text>2-formamido-N(1)-(5-O-phospho-beta-D-ribosyl)acetamidine + ATP = 5-amino-1-(5-phospho-beta-D-ribosyl)imidazole + ADP + phosphate + H(+)</text>
        <dbReference type="Rhea" id="RHEA:23032"/>
        <dbReference type="ChEBI" id="CHEBI:15378"/>
        <dbReference type="ChEBI" id="CHEBI:30616"/>
        <dbReference type="ChEBI" id="CHEBI:43474"/>
        <dbReference type="ChEBI" id="CHEBI:137981"/>
        <dbReference type="ChEBI" id="CHEBI:147287"/>
        <dbReference type="ChEBI" id="CHEBI:456216"/>
        <dbReference type="EC" id="6.3.3.1"/>
    </reaction>
</comment>
<evidence type="ECO:0000256" key="7">
    <source>
        <dbReference type="ARBA" id="ARBA00022598"/>
    </source>
</evidence>
<evidence type="ECO:0000256" key="2">
    <source>
        <dbReference type="ARBA" id="ARBA00004686"/>
    </source>
</evidence>
<dbReference type="FunFam" id="3.90.650.10:FF:000011">
    <property type="entry name" value="Phosphoribosylformylglycinamidine cyclo-ligase"/>
    <property type="match status" value="1"/>
</dbReference>
<feature type="domain" description="PurM-like N-terminal" evidence="16">
    <location>
        <begin position="54"/>
        <end position="159"/>
    </location>
</feature>
<evidence type="ECO:0000256" key="9">
    <source>
        <dbReference type="ARBA" id="ARBA00022755"/>
    </source>
</evidence>
<evidence type="ECO:0000259" key="17">
    <source>
        <dbReference type="Pfam" id="PF02769"/>
    </source>
</evidence>
<sequence length="347" mass="36814">MDYKSSGVDIDAGTEVVERVKRLAKSTFTDGVLSDIGAFGGLFRPELGGMKEPVLVASADGVGTKLKVAFEAGKHKTVGLDLVNHCVNDILVQGARPIFFLDYLATGQLSPQVSSEVVEGIARGCKENGCALLGGETAEMPGFYQDGEYDLAGFIVGLVDRARIISGHAIAPGDVLIGLPSTGLHTNGYSLARRVLLDELGLGLDEEVSEWGCSVGEELLRPHCSYQAAVRPTLETGCVKGMAHITGGGLTDNVPRMLPEGCTAVIDSRSWAVPPVFEFLQKHGDVPEGDMYRTFNMGIGLVLVCSRADLDRVLTKLISSGEVGAGPIGEIREGESVVEYADVEFQK</sequence>
<evidence type="ECO:0000256" key="11">
    <source>
        <dbReference type="ARBA" id="ARBA00031908"/>
    </source>
</evidence>
<keyword evidence="6 15" id="KW-0963">Cytoplasm</keyword>
<dbReference type="InterPro" id="IPR010918">
    <property type="entry name" value="PurM-like_C_dom"/>
</dbReference>
<reference evidence="18" key="1">
    <citation type="journal article" date="2011" name="Environ. Microbiol.">
        <title>Time-series analyses of Monterey Bay coastal microbial picoplankton using a 'genome proxy' microarray.</title>
        <authorList>
            <person name="Rich V.I."/>
            <person name="Pham V.D."/>
            <person name="Eppley J."/>
            <person name="Shi Y."/>
            <person name="DeLong E.F."/>
        </authorList>
    </citation>
    <scope>NUCLEOTIDE SEQUENCE</scope>
</reference>
<evidence type="ECO:0000259" key="16">
    <source>
        <dbReference type="Pfam" id="PF00586"/>
    </source>
</evidence>
<dbReference type="CDD" id="cd02196">
    <property type="entry name" value="PurM"/>
    <property type="match status" value="1"/>
</dbReference>
<evidence type="ECO:0000256" key="1">
    <source>
        <dbReference type="ARBA" id="ARBA00004496"/>
    </source>
</evidence>
<dbReference type="GO" id="GO:0004637">
    <property type="term" value="F:phosphoribosylamine-glycine ligase activity"/>
    <property type="evidence" value="ECO:0007669"/>
    <property type="project" value="TreeGrafter"/>
</dbReference>
<organism evidence="18">
    <name type="scientific">uncultured Acidobacteriales bacterium HF0200_23L05</name>
    <dbReference type="NCBI Taxonomy" id="710732"/>
    <lineage>
        <taxon>Bacteria</taxon>
        <taxon>Pseudomonadati</taxon>
        <taxon>Acidobacteriota</taxon>
        <taxon>Terriglobia</taxon>
        <taxon>Terriglobales</taxon>
        <taxon>environmental samples</taxon>
    </lineage>
</organism>
<dbReference type="GO" id="GO:0006189">
    <property type="term" value="P:'de novo' IMP biosynthetic process"/>
    <property type="evidence" value="ECO:0007669"/>
    <property type="project" value="UniProtKB-UniRule"/>
</dbReference>
<evidence type="ECO:0000256" key="10">
    <source>
        <dbReference type="ARBA" id="ARBA00022840"/>
    </source>
</evidence>
<evidence type="ECO:0000256" key="8">
    <source>
        <dbReference type="ARBA" id="ARBA00022741"/>
    </source>
</evidence>
<evidence type="ECO:0000256" key="15">
    <source>
        <dbReference type="HAMAP-Rule" id="MF_00741"/>
    </source>
</evidence>
<evidence type="ECO:0000313" key="18">
    <source>
        <dbReference type="EMBL" id="ADI18117.1"/>
    </source>
</evidence>
<evidence type="ECO:0000256" key="5">
    <source>
        <dbReference type="ARBA" id="ARBA00020367"/>
    </source>
</evidence>
<comment type="subcellular location">
    <subcellularLocation>
        <location evidence="1 15">Cytoplasm</location>
    </subcellularLocation>
</comment>
<dbReference type="FunFam" id="3.30.1330.10:FF:000001">
    <property type="entry name" value="Phosphoribosylformylglycinamidine cyclo-ligase"/>
    <property type="match status" value="1"/>
</dbReference>
<dbReference type="GO" id="GO:0005524">
    <property type="term" value="F:ATP binding"/>
    <property type="evidence" value="ECO:0007669"/>
    <property type="project" value="UniProtKB-KW"/>
</dbReference>